<keyword evidence="2" id="KW-1185">Reference proteome</keyword>
<dbReference type="AlphaFoldDB" id="A0A379LIG9"/>
<organism evidence="1 2">
    <name type="scientific">Psychrobacter phenylpyruvicus</name>
    <dbReference type="NCBI Taxonomy" id="29432"/>
    <lineage>
        <taxon>Bacteria</taxon>
        <taxon>Pseudomonadati</taxon>
        <taxon>Pseudomonadota</taxon>
        <taxon>Gammaproteobacteria</taxon>
        <taxon>Moraxellales</taxon>
        <taxon>Moraxellaceae</taxon>
        <taxon>Psychrobacter</taxon>
    </lineage>
</organism>
<gene>
    <name evidence="1" type="ORF">NCTC10526_00735</name>
</gene>
<dbReference type="STRING" id="1123034.GCA_000685805_00541"/>
<reference evidence="1 2" key="1">
    <citation type="submission" date="2018-06" db="EMBL/GenBank/DDBJ databases">
        <authorList>
            <consortium name="Pathogen Informatics"/>
            <person name="Doyle S."/>
        </authorList>
    </citation>
    <scope>NUCLEOTIDE SEQUENCE [LARGE SCALE GENOMIC DNA]</scope>
    <source>
        <strain evidence="1 2">NCTC10526</strain>
    </source>
</reference>
<sequence>MQQLKIPQSQFVTPNNMVAGEWLVFLNELIRLGNLIISSDTIEKGNDAEFASIEQSFVSLAMTASNNQEVAQVALITPSDDVVPQTPIYANTDTQSVDNVPLQITHEESSSDNSYAQMSAIEQQLYDQQIWSLTV</sequence>
<proteinExistence type="predicted"/>
<dbReference type="Proteomes" id="UP000254123">
    <property type="component" value="Unassembled WGS sequence"/>
</dbReference>
<accession>A0A379LIG9</accession>
<evidence type="ECO:0000313" key="1">
    <source>
        <dbReference type="EMBL" id="SUD90409.1"/>
    </source>
</evidence>
<evidence type="ECO:0000313" key="2">
    <source>
        <dbReference type="Proteomes" id="UP000254123"/>
    </source>
</evidence>
<name>A0A379LIG9_9GAMM</name>
<protein>
    <submittedName>
        <fullName evidence="1">Uncharacterized protein</fullName>
    </submittedName>
</protein>
<dbReference type="RefSeq" id="WP_028858188.1">
    <property type="nucleotide sequence ID" value="NZ_CAJHAQ010000001.1"/>
</dbReference>
<dbReference type="EMBL" id="UGVC01000001">
    <property type="protein sequence ID" value="SUD90409.1"/>
    <property type="molecule type" value="Genomic_DNA"/>
</dbReference>